<keyword evidence="7" id="KW-0007">Acetylation</keyword>
<feature type="modified residue" description="4-aspartylphosphate" evidence="10">
    <location>
        <position position="57"/>
    </location>
</feature>
<name>A0A7X5QMB7_9GAMM</name>
<comment type="subcellular location">
    <subcellularLocation>
        <location evidence="2">Cytoplasm</location>
    </subcellularLocation>
</comment>
<keyword evidence="6" id="KW-0460">Magnesium</keyword>
<evidence type="ECO:0000256" key="8">
    <source>
        <dbReference type="ARBA" id="ARBA00023012"/>
    </source>
</evidence>
<protein>
    <recommendedName>
        <fullName evidence="9">Chemotaxis protein CheY</fullName>
    </recommendedName>
</protein>
<accession>A0A7X5QMB7</accession>
<dbReference type="Gene3D" id="3.40.50.2300">
    <property type="match status" value="1"/>
</dbReference>
<dbReference type="PANTHER" id="PTHR43228:SF1">
    <property type="entry name" value="TWO-COMPONENT RESPONSE REGULATOR ARR22"/>
    <property type="match status" value="1"/>
</dbReference>
<comment type="caution">
    <text evidence="12">The sequence shown here is derived from an EMBL/GenBank/DDBJ whole genome shotgun (WGS) entry which is preliminary data.</text>
</comment>
<dbReference type="Proteomes" id="UP000547931">
    <property type="component" value="Unassembled WGS sequence"/>
</dbReference>
<evidence type="ECO:0000256" key="4">
    <source>
        <dbReference type="ARBA" id="ARBA00022553"/>
    </source>
</evidence>
<dbReference type="RefSeq" id="WP_166289067.1">
    <property type="nucleotide sequence ID" value="NZ_CAWPIE010000011.1"/>
</dbReference>
<keyword evidence="13" id="KW-1185">Reference proteome</keyword>
<gene>
    <name evidence="12" type="ORF">C5470_11850</name>
</gene>
<evidence type="ECO:0000256" key="10">
    <source>
        <dbReference type="PROSITE-ProRule" id="PRU00169"/>
    </source>
</evidence>
<dbReference type="SMART" id="SM00448">
    <property type="entry name" value="REC"/>
    <property type="match status" value="1"/>
</dbReference>
<proteinExistence type="predicted"/>
<reference evidence="12 13" key="1">
    <citation type="submission" date="2018-02" db="EMBL/GenBank/DDBJ databases">
        <authorList>
            <person name="Machado R.A."/>
        </authorList>
    </citation>
    <scope>NUCLEOTIDE SEQUENCE [LARGE SCALE GENOMIC DNA]</scope>
    <source>
        <strain evidence="12 13">DSM 23271</strain>
    </source>
</reference>
<dbReference type="InterPro" id="IPR011006">
    <property type="entry name" value="CheY-like_superfamily"/>
</dbReference>
<keyword evidence="5" id="KW-0479">Metal-binding</keyword>
<comment type="cofactor">
    <cofactor evidence="1">
        <name>Mg(2+)</name>
        <dbReference type="ChEBI" id="CHEBI:18420"/>
    </cofactor>
</comment>
<dbReference type="InterPro" id="IPR052048">
    <property type="entry name" value="ST_Response_Regulator"/>
</dbReference>
<evidence type="ECO:0000313" key="13">
    <source>
        <dbReference type="Proteomes" id="UP000547931"/>
    </source>
</evidence>
<dbReference type="AlphaFoldDB" id="A0A7X5QMB7"/>
<dbReference type="NCBIfam" id="NF007901">
    <property type="entry name" value="PRK10610.1"/>
    <property type="match status" value="1"/>
</dbReference>
<dbReference type="Pfam" id="PF00072">
    <property type="entry name" value="Response_reg"/>
    <property type="match status" value="1"/>
</dbReference>
<keyword evidence="8" id="KW-0902">Two-component regulatory system</keyword>
<dbReference type="SUPFAM" id="SSF52172">
    <property type="entry name" value="CheY-like"/>
    <property type="match status" value="1"/>
</dbReference>
<dbReference type="PROSITE" id="PS50110">
    <property type="entry name" value="RESPONSE_REGULATORY"/>
    <property type="match status" value="1"/>
</dbReference>
<evidence type="ECO:0000256" key="7">
    <source>
        <dbReference type="ARBA" id="ARBA00022990"/>
    </source>
</evidence>
<evidence type="ECO:0000256" key="2">
    <source>
        <dbReference type="ARBA" id="ARBA00004496"/>
    </source>
</evidence>
<dbReference type="InterPro" id="IPR001789">
    <property type="entry name" value="Sig_transdc_resp-reg_receiver"/>
</dbReference>
<sequence length="129" mass="14476">MANKDLKFLVVDDFSTMRRIVRNLLKELGFNNVEEAQDGTEALTKIRSSQFDFIISDWNMPNMDGLELLKVIREDEQLAKIPVLMVTAEAKKENIIAAAQAGASGYVVKPFTAATLEEKLNKIFEKLGL</sequence>
<dbReference type="GO" id="GO:0000160">
    <property type="term" value="P:phosphorelay signal transduction system"/>
    <property type="evidence" value="ECO:0007669"/>
    <property type="project" value="UniProtKB-KW"/>
</dbReference>
<organism evidence="12 13">
    <name type="scientific">Photorhabdus stackebrandtii</name>
    <dbReference type="NCBI Taxonomy" id="1123042"/>
    <lineage>
        <taxon>Bacteria</taxon>
        <taxon>Pseudomonadati</taxon>
        <taxon>Pseudomonadota</taxon>
        <taxon>Gammaproteobacteria</taxon>
        <taxon>Enterobacterales</taxon>
        <taxon>Morganellaceae</taxon>
        <taxon>Photorhabdus</taxon>
    </lineage>
</organism>
<evidence type="ECO:0000256" key="1">
    <source>
        <dbReference type="ARBA" id="ARBA00001946"/>
    </source>
</evidence>
<feature type="domain" description="Response regulatory" evidence="11">
    <location>
        <begin position="7"/>
        <end position="124"/>
    </location>
</feature>
<dbReference type="EMBL" id="PUJV01000011">
    <property type="protein sequence ID" value="NHB97060.1"/>
    <property type="molecule type" value="Genomic_DNA"/>
</dbReference>
<evidence type="ECO:0000256" key="9">
    <source>
        <dbReference type="ARBA" id="ARBA00040987"/>
    </source>
</evidence>
<dbReference type="FunFam" id="3.40.50.2300:FF:000019">
    <property type="entry name" value="Chemotaxis response regulator CheY"/>
    <property type="match status" value="1"/>
</dbReference>
<evidence type="ECO:0000313" key="12">
    <source>
        <dbReference type="EMBL" id="NHB97060.1"/>
    </source>
</evidence>
<evidence type="ECO:0000259" key="11">
    <source>
        <dbReference type="PROSITE" id="PS50110"/>
    </source>
</evidence>
<evidence type="ECO:0000256" key="5">
    <source>
        <dbReference type="ARBA" id="ARBA00022723"/>
    </source>
</evidence>
<evidence type="ECO:0000256" key="3">
    <source>
        <dbReference type="ARBA" id="ARBA00022490"/>
    </source>
</evidence>
<evidence type="ECO:0000256" key="6">
    <source>
        <dbReference type="ARBA" id="ARBA00022842"/>
    </source>
</evidence>
<dbReference type="PANTHER" id="PTHR43228">
    <property type="entry name" value="TWO-COMPONENT RESPONSE REGULATOR"/>
    <property type="match status" value="1"/>
</dbReference>
<keyword evidence="3" id="KW-0963">Cytoplasm</keyword>
<dbReference type="GO" id="GO:0005737">
    <property type="term" value="C:cytoplasm"/>
    <property type="evidence" value="ECO:0007669"/>
    <property type="project" value="UniProtKB-SubCell"/>
</dbReference>
<keyword evidence="4 10" id="KW-0597">Phosphoprotein</keyword>
<dbReference type="GO" id="GO:0046872">
    <property type="term" value="F:metal ion binding"/>
    <property type="evidence" value="ECO:0007669"/>
    <property type="project" value="UniProtKB-KW"/>
</dbReference>
<dbReference type="CDD" id="cd19923">
    <property type="entry name" value="REC_CheY_CheY3"/>
    <property type="match status" value="1"/>
</dbReference>